<proteinExistence type="predicted"/>
<dbReference type="Proteomes" id="UP000276349">
    <property type="component" value="Unassembled WGS sequence"/>
</dbReference>
<dbReference type="RefSeq" id="WP_126294996.1">
    <property type="nucleotide sequence ID" value="NZ_JAXUAO010000042.1"/>
</dbReference>
<accession>A0A3S0JMU1</accession>
<dbReference type="EMBL" id="RXNR01000039">
    <property type="protein sequence ID" value="RTQ91614.1"/>
    <property type="molecule type" value="Genomic_DNA"/>
</dbReference>
<organism evidence="1 2">
    <name type="scientific">Lysinibacillus telephonicus</name>
    <dbReference type="NCBI Taxonomy" id="1714840"/>
    <lineage>
        <taxon>Bacteria</taxon>
        <taxon>Bacillati</taxon>
        <taxon>Bacillota</taxon>
        <taxon>Bacilli</taxon>
        <taxon>Bacillales</taxon>
        <taxon>Bacillaceae</taxon>
        <taxon>Lysinibacillus</taxon>
    </lineage>
</organism>
<name>A0A3S0JMU1_9BACI</name>
<evidence type="ECO:0000313" key="2">
    <source>
        <dbReference type="Proteomes" id="UP000276349"/>
    </source>
</evidence>
<evidence type="ECO:0000313" key="1">
    <source>
        <dbReference type="EMBL" id="RTQ91614.1"/>
    </source>
</evidence>
<dbReference type="AlphaFoldDB" id="A0A3S0JMU1"/>
<protein>
    <submittedName>
        <fullName evidence="1">DUF2313 domain-containing protein</fullName>
    </submittedName>
</protein>
<keyword evidence="2" id="KW-1185">Reference proteome</keyword>
<dbReference type="InterPro" id="IPR018755">
    <property type="entry name" value="Phage_Mu_Gp48"/>
</dbReference>
<gene>
    <name evidence="1" type="ORF">EKG35_13325</name>
</gene>
<comment type="caution">
    <text evidence="1">The sequence shown here is derived from an EMBL/GenBank/DDBJ whole genome shotgun (WGS) entry which is preliminary data.</text>
</comment>
<sequence>MAREVDLLSYFPSVFHEIQEIVEIANAEKKPLDGTWQAIEDSLNNQFIVTANEEGVSRYEKMLKINVPATDTLDTRRFRLLARFQEHPPYSNKVLEQILDSLLGKGQFVIERNVVNKTLKVKIELTLKGQFDTAFAMLERITPQNMNLIVELRYNQNSLLTKFTHAQLSVYEHEQLRSEVLS</sequence>
<reference evidence="1 2" key="1">
    <citation type="submission" date="2018-12" db="EMBL/GenBank/DDBJ databases">
        <authorList>
            <person name="Yu L."/>
        </authorList>
    </citation>
    <scope>NUCLEOTIDE SEQUENCE [LARGE SCALE GENOMIC DNA]</scope>
    <source>
        <strain evidence="1 2">S5H2222</strain>
    </source>
</reference>
<dbReference type="Pfam" id="PF10076">
    <property type="entry name" value="Phage_Mu_Gp48"/>
    <property type="match status" value="1"/>
</dbReference>
<dbReference type="OrthoDB" id="1629754at2"/>